<feature type="binding site" evidence="8">
    <location>
        <position position="390"/>
    </location>
    <ligand>
        <name>substrate</name>
    </ligand>
</feature>
<evidence type="ECO:0000256" key="7">
    <source>
        <dbReference type="PIRSR" id="PIRSR500134-1"/>
    </source>
</evidence>
<reference evidence="12" key="2">
    <citation type="submission" date="2023-05" db="EMBL/GenBank/DDBJ databases">
        <authorList>
            <consortium name="Lawrence Berkeley National Laboratory"/>
            <person name="Steindorff A."/>
            <person name="Hensen N."/>
            <person name="Bonometti L."/>
            <person name="Westerberg I."/>
            <person name="Brannstrom I.O."/>
            <person name="Guillou S."/>
            <person name="Cros-Aarteil S."/>
            <person name="Calhoun S."/>
            <person name="Haridas S."/>
            <person name="Kuo A."/>
            <person name="Mondo S."/>
            <person name="Pangilinan J."/>
            <person name="Riley R."/>
            <person name="Labutti K."/>
            <person name="Andreopoulos B."/>
            <person name="Lipzen A."/>
            <person name="Chen C."/>
            <person name="Yanf M."/>
            <person name="Daum C."/>
            <person name="Ng V."/>
            <person name="Clum A."/>
            <person name="Ohm R."/>
            <person name="Martin F."/>
            <person name="Silar P."/>
            <person name="Natvig D."/>
            <person name="Lalanne C."/>
            <person name="Gautier V."/>
            <person name="Ament-Velasquez S.L."/>
            <person name="Kruys A."/>
            <person name="Hutchinson M.I."/>
            <person name="Powell A.J."/>
            <person name="Barry K."/>
            <person name="Miller A.N."/>
            <person name="Grigoriev I.V."/>
            <person name="Debuchy R."/>
            <person name="Gladieux P."/>
            <person name="Thoren M.H."/>
            <person name="Johannesson H."/>
        </authorList>
    </citation>
    <scope>NUCLEOTIDE SEQUENCE</scope>
    <source>
        <strain evidence="12">PSN309</strain>
    </source>
</reference>
<feature type="active site" description="Nucleophile" evidence="7">
    <location>
        <position position="393"/>
    </location>
</feature>
<dbReference type="InterPro" id="IPR028357">
    <property type="entry name" value="UDPglc_DH_bac"/>
</dbReference>
<sequence>MDTSNRSEKPQAAVLSLQRHQLPRSLPSEQSIASICSPGASTPSSIQWTGSPWLRDTPDTSPPSSNAGSPKLEPKTPAEDSSISPVVESLDGSQDFGVAKNICFVGAGFVGGPTAAVIAYHNPQIIVNVVDLNEERVASWNSAHLPIHEDGLLKVVRVARDGTVNAAVSLSNSSSIELKARQPNLIFSTNVVGAIEEANIIFICVNTPTKTHGIGAGSMADVSAVESATRTVAKHAKKGAIIVEKSTVPCGTARMIQDILRYHRPDTSFEVLSNPEFLAEGTAVENLMHPDRILVGSAQRLEGFRAAAMLKAVYAAWVPRERIVTVNTFSSELAKLVANTMLAQRISSINAVSAMCEEIGLGADVDDVSLAIGKDARLGSKFLQAGVGFGGSCFEKDILNLAYLARELHLDVVADYWLAVLRVNEDQRHRFARNVVRELNGSLRGKKIAILGFAFKDGTNDTRNSIAVHIIRDLAVEMPREIAIFDPGCSSHEILEEVEKIGLSSSQLERIKICSNWRDCVQEASAACILTQWKQFRGRQLGITAASSGKGKKPVKAPVRDWTVGKQLTEMEILALEENTEYSSGTPEDPLKRLQPLRACPEGCSRCGTGSGGVNDQEPVDWVEVASKMQEPRWVFDGRNVVNRLELQGLGFRVRGIGKGLQ</sequence>
<dbReference type="SUPFAM" id="SSF52413">
    <property type="entry name" value="UDP-glucose/GDP-mannose dehydrogenase C-terminal domain"/>
    <property type="match status" value="1"/>
</dbReference>
<dbReference type="InterPro" id="IPR028356">
    <property type="entry name" value="UDPglc_DH_euk"/>
</dbReference>
<dbReference type="Pfam" id="PF00984">
    <property type="entry name" value="UDPG_MGDP_dh"/>
    <property type="match status" value="1"/>
</dbReference>
<dbReference type="InterPro" id="IPR008927">
    <property type="entry name" value="6-PGluconate_DH-like_C_sf"/>
</dbReference>
<dbReference type="FunFam" id="3.40.50.720:FF:000032">
    <property type="entry name" value="UDP-glucose 6-dehydrogenase"/>
    <property type="match status" value="1"/>
</dbReference>
<dbReference type="EMBL" id="MU864537">
    <property type="protein sequence ID" value="KAK4183600.1"/>
    <property type="molecule type" value="Genomic_DNA"/>
</dbReference>
<dbReference type="PANTHER" id="PTHR11374">
    <property type="entry name" value="UDP-GLUCOSE DEHYDROGENASE/UDP-MANNAC DEHYDROGENASE"/>
    <property type="match status" value="1"/>
</dbReference>
<evidence type="ECO:0000256" key="10">
    <source>
        <dbReference type="SAM" id="MobiDB-lite"/>
    </source>
</evidence>
<dbReference type="SUPFAM" id="SSF51735">
    <property type="entry name" value="NAD(P)-binding Rossmann-fold domains"/>
    <property type="match status" value="1"/>
</dbReference>
<dbReference type="GO" id="GO:0000271">
    <property type="term" value="P:polysaccharide biosynthetic process"/>
    <property type="evidence" value="ECO:0007669"/>
    <property type="project" value="InterPro"/>
</dbReference>
<gene>
    <name evidence="12" type="ORF">QBC35DRAFT_93174</name>
</gene>
<dbReference type="PANTHER" id="PTHR11374:SF3">
    <property type="entry name" value="UDP-GLUCOSE 6-DEHYDROGENASE"/>
    <property type="match status" value="1"/>
</dbReference>
<dbReference type="PIRSF" id="PIRSF000124">
    <property type="entry name" value="UDPglc_GDPman_dh"/>
    <property type="match status" value="1"/>
</dbReference>
<feature type="binding site" evidence="9">
    <location>
        <position position="136"/>
    </location>
    <ligand>
        <name>NAD(+)</name>
        <dbReference type="ChEBI" id="CHEBI:57540"/>
    </ligand>
</feature>
<dbReference type="InterPro" id="IPR001732">
    <property type="entry name" value="UDP-Glc/GDP-Man_DH_N"/>
</dbReference>
<evidence type="ECO:0000313" key="13">
    <source>
        <dbReference type="Proteomes" id="UP001302126"/>
    </source>
</evidence>
<dbReference type="GO" id="GO:0006024">
    <property type="term" value="P:glycosaminoglycan biosynthetic process"/>
    <property type="evidence" value="ECO:0007669"/>
    <property type="project" value="TreeGrafter"/>
</dbReference>
<evidence type="ECO:0000313" key="12">
    <source>
        <dbReference type="EMBL" id="KAK4183600.1"/>
    </source>
</evidence>
<dbReference type="InterPro" id="IPR036220">
    <property type="entry name" value="UDP-Glc/GDP-Man_DH_C_sf"/>
</dbReference>
<feature type="compositionally biased region" description="Polar residues" evidence="10">
    <location>
        <begin position="27"/>
        <end position="50"/>
    </location>
</feature>
<feature type="binding site" evidence="9">
    <location>
        <position position="280"/>
    </location>
    <ligand>
        <name>NAD(+)</name>
        <dbReference type="ChEBI" id="CHEBI:57540"/>
    </ligand>
</feature>
<keyword evidence="13" id="KW-1185">Reference proteome</keyword>
<feature type="binding site" evidence="9">
    <location>
        <position position="207"/>
    </location>
    <ligand>
        <name>NAD(+)</name>
        <dbReference type="ChEBI" id="CHEBI:57540"/>
    </ligand>
</feature>
<dbReference type="InterPro" id="IPR017476">
    <property type="entry name" value="UDP-Glc/GDP-Man"/>
</dbReference>
<feature type="binding site" evidence="8">
    <location>
        <begin position="382"/>
        <end position="386"/>
    </location>
    <ligand>
        <name>substrate</name>
    </ligand>
</feature>
<accession>A0AAN6WKH6</accession>
<feature type="region of interest" description="Disordered" evidence="10">
    <location>
        <begin position="1"/>
        <end position="86"/>
    </location>
</feature>
<dbReference type="SUPFAM" id="SSF48179">
    <property type="entry name" value="6-phosphogluconate dehydrogenase C-terminal domain-like"/>
    <property type="match status" value="1"/>
</dbReference>
<dbReference type="GO" id="GO:0003979">
    <property type="term" value="F:UDP-glucose 6-dehydrogenase activity"/>
    <property type="evidence" value="ECO:0007669"/>
    <property type="project" value="UniProtKB-EC"/>
</dbReference>
<dbReference type="NCBIfam" id="TIGR03026">
    <property type="entry name" value="NDP-sugDHase"/>
    <property type="match status" value="1"/>
</dbReference>
<comment type="similarity">
    <text evidence="2">Belongs to the UDP-glucose/GDP-mannose dehydrogenase family.</text>
</comment>
<dbReference type="Gene3D" id="3.40.50.720">
    <property type="entry name" value="NAD(P)-binding Rossmann-like Domain"/>
    <property type="match status" value="2"/>
</dbReference>
<feature type="domain" description="UDP-glucose/GDP-mannose dehydrogenase C-terminal" evidence="11">
    <location>
        <begin position="449"/>
        <end position="565"/>
    </location>
</feature>
<dbReference type="Pfam" id="PF03720">
    <property type="entry name" value="UDPG_MGDP_dh_C"/>
    <property type="match status" value="1"/>
</dbReference>
<feature type="binding site" evidence="8">
    <location>
        <position position="335"/>
    </location>
    <ligand>
        <name>substrate</name>
    </ligand>
</feature>
<dbReference type="Proteomes" id="UP001302126">
    <property type="component" value="Unassembled WGS sequence"/>
</dbReference>
<feature type="binding site" evidence="8">
    <location>
        <begin position="277"/>
        <end position="280"/>
    </location>
    <ligand>
        <name>substrate</name>
    </ligand>
</feature>
<evidence type="ECO:0000256" key="4">
    <source>
        <dbReference type="ARBA" id="ARBA00023002"/>
    </source>
</evidence>
<evidence type="ECO:0000256" key="9">
    <source>
        <dbReference type="PIRSR" id="PIRSR500134-3"/>
    </source>
</evidence>
<feature type="binding site" evidence="9">
    <location>
        <position position="463"/>
    </location>
    <ligand>
        <name>NAD(+)</name>
        <dbReference type="ChEBI" id="CHEBI:57540"/>
    </ligand>
</feature>
<dbReference type="InterPro" id="IPR036291">
    <property type="entry name" value="NAD(P)-bd_dom_sf"/>
</dbReference>
<dbReference type="Pfam" id="PF03721">
    <property type="entry name" value="UDPG_MGDP_dh_N"/>
    <property type="match status" value="2"/>
</dbReference>
<feature type="binding site" evidence="9">
    <location>
        <position position="247"/>
    </location>
    <ligand>
        <name>NAD(+)</name>
        <dbReference type="ChEBI" id="CHEBI:57540"/>
    </ligand>
</feature>
<keyword evidence="4" id="KW-0560">Oxidoreductase</keyword>
<dbReference type="InterPro" id="IPR014026">
    <property type="entry name" value="UDP-Glc/GDP-Man_DH_dimer"/>
</dbReference>
<keyword evidence="5 9" id="KW-0520">NAD</keyword>
<dbReference type="SMART" id="SM00984">
    <property type="entry name" value="UDPG_MGDP_dh_C"/>
    <property type="match status" value="1"/>
</dbReference>
<feature type="binding site" evidence="9">
    <location>
        <position position="131"/>
    </location>
    <ligand>
        <name>NAD(+)</name>
        <dbReference type="ChEBI" id="CHEBI:57540"/>
    </ligand>
</feature>
<evidence type="ECO:0000256" key="3">
    <source>
        <dbReference type="ARBA" id="ARBA00012954"/>
    </source>
</evidence>
<proteinExistence type="inferred from homology"/>
<dbReference type="PIRSF" id="PIRSF500134">
    <property type="entry name" value="UDPglc_DH_bac"/>
    <property type="match status" value="1"/>
</dbReference>
<feature type="binding site" evidence="8">
    <location>
        <position position="456"/>
    </location>
    <ligand>
        <name>substrate</name>
    </ligand>
</feature>
<reference evidence="12" key="1">
    <citation type="journal article" date="2023" name="Mol. Phylogenet. Evol.">
        <title>Genome-scale phylogeny and comparative genomics of the fungal order Sordariales.</title>
        <authorList>
            <person name="Hensen N."/>
            <person name="Bonometti L."/>
            <person name="Westerberg I."/>
            <person name="Brannstrom I.O."/>
            <person name="Guillou S."/>
            <person name="Cros-Aarteil S."/>
            <person name="Calhoun S."/>
            <person name="Haridas S."/>
            <person name="Kuo A."/>
            <person name="Mondo S."/>
            <person name="Pangilinan J."/>
            <person name="Riley R."/>
            <person name="LaButti K."/>
            <person name="Andreopoulos B."/>
            <person name="Lipzen A."/>
            <person name="Chen C."/>
            <person name="Yan M."/>
            <person name="Daum C."/>
            <person name="Ng V."/>
            <person name="Clum A."/>
            <person name="Steindorff A."/>
            <person name="Ohm R.A."/>
            <person name="Martin F."/>
            <person name="Silar P."/>
            <person name="Natvig D.O."/>
            <person name="Lalanne C."/>
            <person name="Gautier V."/>
            <person name="Ament-Velasquez S.L."/>
            <person name="Kruys A."/>
            <person name="Hutchinson M.I."/>
            <person name="Powell A.J."/>
            <person name="Barry K."/>
            <person name="Miller A.N."/>
            <person name="Grigoriev I.V."/>
            <person name="Debuchy R."/>
            <person name="Gladieux P."/>
            <person name="Hiltunen Thoren M."/>
            <person name="Johannesson H."/>
        </authorList>
    </citation>
    <scope>NUCLEOTIDE SEQUENCE</scope>
    <source>
        <strain evidence="12">PSN309</strain>
    </source>
</reference>
<organism evidence="12 13">
    <name type="scientific">Podospora australis</name>
    <dbReference type="NCBI Taxonomy" id="1536484"/>
    <lineage>
        <taxon>Eukaryota</taxon>
        <taxon>Fungi</taxon>
        <taxon>Dikarya</taxon>
        <taxon>Ascomycota</taxon>
        <taxon>Pezizomycotina</taxon>
        <taxon>Sordariomycetes</taxon>
        <taxon>Sordariomycetidae</taxon>
        <taxon>Sordariales</taxon>
        <taxon>Podosporaceae</taxon>
        <taxon>Podospora</taxon>
    </lineage>
</organism>
<dbReference type="Gene3D" id="1.20.5.100">
    <property type="entry name" value="Cytochrome c1, transmembrane anchor, C-terminal"/>
    <property type="match status" value="1"/>
</dbReference>
<feature type="binding site" evidence="9">
    <location>
        <position position="396"/>
    </location>
    <ligand>
        <name>NAD(+)</name>
        <dbReference type="ChEBI" id="CHEBI:57540"/>
    </ligand>
</feature>
<dbReference type="FunFam" id="1.20.5.100:FF:000001">
    <property type="entry name" value="UDP-glucose 6-dehydrogenase"/>
    <property type="match status" value="1"/>
</dbReference>
<evidence type="ECO:0000256" key="2">
    <source>
        <dbReference type="ARBA" id="ARBA00006601"/>
    </source>
</evidence>
<evidence type="ECO:0000256" key="8">
    <source>
        <dbReference type="PIRSR" id="PIRSR500134-2"/>
    </source>
</evidence>
<evidence type="ECO:0000259" key="11">
    <source>
        <dbReference type="SMART" id="SM00984"/>
    </source>
</evidence>
<dbReference type="AlphaFoldDB" id="A0AAN6WKH6"/>
<dbReference type="InterPro" id="IPR014027">
    <property type="entry name" value="UDP-Glc/GDP-Man_DH_C"/>
</dbReference>
<protein>
    <recommendedName>
        <fullName evidence="3">UDP-glucose 6-dehydrogenase</fullName>
        <ecNumber evidence="3">1.1.1.22</ecNumber>
    </recommendedName>
</protein>
<comment type="catalytic activity">
    <reaction evidence="6">
        <text>UDP-alpha-D-glucose + 2 NAD(+) + H2O = UDP-alpha-D-glucuronate + 2 NADH + 3 H(+)</text>
        <dbReference type="Rhea" id="RHEA:23596"/>
        <dbReference type="ChEBI" id="CHEBI:15377"/>
        <dbReference type="ChEBI" id="CHEBI:15378"/>
        <dbReference type="ChEBI" id="CHEBI:57540"/>
        <dbReference type="ChEBI" id="CHEBI:57945"/>
        <dbReference type="ChEBI" id="CHEBI:58052"/>
        <dbReference type="ChEBI" id="CHEBI:58885"/>
        <dbReference type="EC" id="1.1.1.22"/>
    </reaction>
</comment>
<dbReference type="GO" id="GO:0051287">
    <property type="term" value="F:NAD binding"/>
    <property type="evidence" value="ECO:0007669"/>
    <property type="project" value="InterPro"/>
</dbReference>
<evidence type="ECO:0000256" key="5">
    <source>
        <dbReference type="ARBA" id="ARBA00023027"/>
    </source>
</evidence>
<comment type="pathway">
    <text evidence="1">Nucleotide-sugar biosynthesis; UDP-alpha-D-glucuronate biosynthesis; UDP-alpha-D-glucuronate from UDP-alpha-D-glucose: step 1/1.</text>
</comment>
<evidence type="ECO:0000256" key="1">
    <source>
        <dbReference type="ARBA" id="ARBA00004701"/>
    </source>
</evidence>
<evidence type="ECO:0000256" key="6">
    <source>
        <dbReference type="ARBA" id="ARBA00047473"/>
    </source>
</evidence>
<comment type="caution">
    <text evidence="12">The sequence shown here is derived from an EMBL/GenBank/DDBJ whole genome shotgun (WGS) entry which is preliminary data.</text>
</comment>
<dbReference type="GO" id="GO:0005634">
    <property type="term" value="C:nucleus"/>
    <property type="evidence" value="ECO:0007669"/>
    <property type="project" value="TreeGrafter"/>
</dbReference>
<dbReference type="EC" id="1.1.1.22" evidence="3"/>
<name>A0AAN6WKH6_9PEZI</name>